<organism evidence="2 3">
    <name type="scientific">Actinoplanes campanulatus</name>
    <dbReference type="NCBI Taxonomy" id="113559"/>
    <lineage>
        <taxon>Bacteria</taxon>
        <taxon>Bacillati</taxon>
        <taxon>Actinomycetota</taxon>
        <taxon>Actinomycetes</taxon>
        <taxon>Micromonosporales</taxon>
        <taxon>Micromonosporaceae</taxon>
        <taxon>Actinoplanes</taxon>
    </lineage>
</organism>
<evidence type="ECO:0000256" key="1">
    <source>
        <dbReference type="SAM" id="MobiDB-lite"/>
    </source>
</evidence>
<feature type="region of interest" description="Disordered" evidence="1">
    <location>
        <begin position="1"/>
        <end position="28"/>
    </location>
</feature>
<dbReference type="Proteomes" id="UP000590749">
    <property type="component" value="Unassembled WGS sequence"/>
</dbReference>
<sequence length="303" mass="32946">MRRTDPLGLPVEPPQPPRPPDLPPPIVPDGLNLGREKLPEWGPDIWERIDRATVDEIDRASVVAQFLPRVPSLTPSARTVPANRIDEDAASGELSVDQGRVLPLLEKSQVFVLSKEQYYDEQWIGTGVALATRAANRLARQIDLAVLQGDGNNPGLVSVADEQHVVPVPPIDDQVPGIYGENLFSAVADAYAFLQGKSLNGPYALLLAGPQFADAHRSLKSTLIAPADRIRPLMTAGFHAAGTLNDREGVMVSLGGTVDLAIAVHGATAFTFVDSSETRRFRIYERFSVRIKVPESLVRLRFG</sequence>
<evidence type="ECO:0000313" key="2">
    <source>
        <dbReference type="EMBL" id="MBB3100797.1"/>
    </source>
</evidence>
<dbReference type="InterPro" id="IPR007544">
    <property type="entry name" value="ENCAP"/>
</dbReference>
<gene>
    <name evidence="2" type="ORF">FHR83_008523</name>
</gene>
<reference evidence="2 3" key="1">
    <citation type="submission" date="2020-08" db="EMBL/GenBank/DDBJ databases">
        <title>Genomic Encyclopedia of Type Strains, Phase III (KMG-III): the genomes of soil and plant-associated and newly described type strains.</title>
        <authorList>
            <person name="Whitman W."/>
        </authorList>
    </citation>
    <scope>NUCLEOTIDE SEQUENCE [LARGE SCALE GENOMIC DNA]</scope>
    <source>
        <strain evidence="2 3">CECT 3287</strain>
    </source>
</reference>
<dbReference type="AlphaFoldDB" id="A0A7W5FJM8"/>
<comment type="caution">
    <text evidence="2">The sequence shown here is derived from an EMBL/GenBank/DDBJ whole genome shotgun (WGS) entry which is preliminary data.</text>
</comment>
<evidence type="ECO:0000313" key="3">
    <source>
        <dbReference type="Proteomes" id="UP000590749"/>
    </source>
</evidence>
<dbReference type="RefSeq" id="WP_183226839.1">
    <property type="nucleotide sequence ID" value="NZ_BMPW01000030.1"/>
</dbReference>
<keyword evidence="3" id="KW-1185">Reference proteome</keyword>
<feature type="compositionally biased region" description="Low complexity" evidence="1">
    <location>
        <begin position="1"/>
        <end position="10"/>
    </location>
</feature>
<proteinExistence type="predicted"/>
<feature type="compositionally biased region" description="Pro residues" evidence="1">
    <location>
        <begin position="11"/>
        <end position="27"/>
    </location>
</feature>
<protein>
    <submittedName>
        <fullName evidence="2">Putative linocin/CFP29 family protein</fullName>
    </submittedName>
</protein>
<dbReference type="Pfam" id="PF04454">
    <property type="entry name" value="Linocin_M18"/>
    <property type="match status" value="1"/>
</dbReference>
<dbReference type="Gene3D" id="3.30.2320.10">
    <property type="entry name" value="hypothetical protein PF0899 domain"/>
    <property type="match status" value="1"/>
</dbReference>
<accession>A0A7W5FJM8</accession>
<dbReference type="EMBL" id="JACHXF010000029">
    <property type="protein sequence ID" value="MBB3100797.1"/>
    <property type="molecule type" value="Genomic_DNA"/>
</dbReference>
<dbReference type="Gene3D" id="3.30.2400.30">
    <property type="match status" value="1"/>
</dbReference>
<name>A0A7W5FJM8_9ACTN</name>